<reference evidence="2" key="1">
    <citation type="submission" date="2010-03" db="EMBL/GenBank/DDBJ databases">
        <title>The genome sequence of Ruminococcus sp. 18P13.</title>
        <authorList>
            <consortium name="metaHIT consortium -- http://www.metahit.eu/"/>
            <person name="Pajon A."/>
            <person name="Turner K."/>
            <person name="Parkhill J."/>
            <person name="Bernalier A."/>
        </authorList>
    </citation>
    <scope>NUCLEOTIDE SEQUENCE [LARGE SCALE GENOMIC DNA]</scope>
    <source>
        <strain evidence="2">Type strain: 18P13</strain>
    </source>
</reference>
<dbReference type="PATRIC" id="fig|213810.4.peg.366"/>
<dbReference type="GO" id="GO:0016787">
    <property type="term" value="F:hydrolase activity"/>
    <property type="evidence" value="ECO:0007669"/>
    <property type="project" value="UniProtKB-KW"/>
</dbReference>
<dbReference type="InterPro" id="IPR005754">
    <property type="entry name" value="Sortase"/>
</dbReference>
<dbReference type="CDD" id="cd00004">
    <property type="entry name" value="Sortase"/>
    <property type="match status" value="1"/>
</dbReference>
<dbReference type="BioCyc" id="RCHA213810:RUM_RS02220-MONOMER"/>
<dbReference type="Proteomes" id="UP000007054">
    <property type="component" value="Chromosome"/>
</dbReference>
<dbReference type="AlphaFoldDB" id="D4LAP4"/>
<evidence type="ECO:0000256" key="1">
    <source>
        <dbReference type="ARBA" id="ARBA00022801"/>
    </source>
</evidence>
<dbReference type="HOGENOM" id="CLU_105000_0_0_9"/>
<keyword evidence="1" id="KW-0378">Hydrolase</keyword>
<dbReference type="EMBL" id="FP929052">
    <property type="protein sequence ID" value="CBL16689.1"/>
    <property type="molecule type" value="Genomic_DNA"/>
</dbReference>
<organism evidence="2 3">
    <name type="scientific">Ruminococcus champanellensis (strain DSM 18848 / JCM 17042 / KCTC 15320 / 18P13)</name>
    <dbReference type="NCBI Taxonomy" id="213810"/>
    <lineage>
        <taxon>Bacteria</taxon>
        <taxon>Bacillati</taxon>
        <taxon>Bacillota</taxon>
        <taxon>Clostridia</taxon>
        <taxon>Eubacteriales</taxon>
        <taxon>Oscillospiraceae</taxon>
        <taxon>Ruminococcus</taxon>
    </lineage>
</organism>
<dbReference type="Pfam" id="PF04203">
    <property type="entry name" value="Sortase"/>
    <property type="match status" value="1"/>
</dbReference>
<reference evidence="2" key="2">
    <citation type="submission" date="2010-03" db="EMBL/GenBank/DDBJ databases">
        <authorList>
            <person name="Pajon A."/>
        </authorList>
    </citation>
    <scope>NUCLEOTIDE SEQUENCE</scope>
    <source>
        <strain evidence="2">Type strain: 18P13</strain>
    </source>
</reference>
<name>D4LAP4_RUMC1</name>
<gene>
    <name evidence="2" type="ordered locus">RUM_04580</name>
</gene>
<evidence type="ECO:0000313" key="3">
    <source>
        <dbReference type="Proteomes" id="UP000007054"/>
    </source>
</evidence>
<dbReference type="Gene3D" id="2.40.260.10">
    <property type="entry name" value="Sortase"/>
    <property type="match status" value="1"/>
</dbReference>
<dbReference type="GeneID" id="83155286"/>
<sequence>MKHKRAGRLCMLAGALCILLGAGLTGYNLYTDQAAEEQSEQVLAQLRTSCSLPALEEPVSGVTEPAEPMEIYPAQEEASLVIDGERYIGVLQIPALGVELPVRQELSKQGLKKTPCRYKGSAESRDLLIAAHNYSRHFGRIGQLVSDDIIRFIDLSGRVYIYQVDQTQIIDGYDMEEMFAGQWDMTLFTCTLGGKSRVTVRCSLLCRVTPWGDTI</sequence>
<proteinExistence type="predicted"/>
<dbReference type="KEGG" id="rch:RUM_04580"/>
<protein>
    <submittedName>
        <fullName evidence="2">Sortase (Surface protein transpeptidase)</fullName>
    </submittedName>
</protein>
<keyword evidence="3" id="KW-1185">Reference proteome</keyword>
<dbReference type="SUPFAM" id="SSF63817">
    <property type="entry name" value="Sortase"/>
    <property type="match status" value="1"/>
</dbReference>
<dbReference type="RefSeq" id="WP_015557596.1">
    <property type="nucleotide sequence ID" value="NC_021039.1"/>
</dbReference>
<dbReference type="STRING" id="213810.RUM_04580"/>
<evidence type="ECO:0000313" key="2">
    <source>
        <dbReference type="EMBL" id="CBL16689.1"/>
    </source>
</evidence>
<dbReference type="InterPro" id="IPR023365">
    <property type="entry name" value="Sortase_dom-sf"/>
</dbReference>
<accession>D4LAP4</accession>